<evidence type="ECO:0000259" key="8">
    <source>
        <dbReference type="PROSITE" id="PS51007"/>
    </source>
</evidence>
<feature type="domain" description="Cytochrome c" evidence="8">
    <location>
        <begin position="30"/>
        <end position="108"/>
    </location>
</feature>
<dbReference type="InterPro" id="IPR036909">
    <property type="entry name" value="Cyt_c-like_dom_sf"/>
</dbReference>
<dbReference type="InterPro" id="IPR050597">
    <property type="entry name" value="Cytochrome_c_Oxidase_Subunit"/>
</dbReference>
<dbReference type="Proteomes" id="UP001385499">
    <property type="component" value="Unassembled WGS sequence"/>
</dbReference>
<organism evidence="9 10">
    <name type="scientific">Roseibium algae</name>
    <dbReference type="NCBI Taxonomy" id="3123038"/>
    <lineage>
        <taxon>Bacteria</taxon>
        <taxon>Pseudomonadati</taxon>
        <taxon>Pseudomonadota</taxon>
        <taxon>Alphaproteobacteria</taxon>
        <taxon>Hyphomicrobiales</taxon>
        <taxon>Stappiaceae</taxon>
        <taxon>Roseibium</taxon>
    </lineage>
</organism>
<dbReference type="EMBL" id="JBAKIA010000006">
    <property type="protein sequence ID" value="MEJ8474800.1"/>
    <property type="molecule type" value="Genomic_DNA"/>
</dbReference>
<name>A0ABU8TKV9_9HYPH</name>
<proteinExistence type="predicted"/>
<dbReference type="InterPro" id="IPR009056">
    <property type="entry name" value="Cyt_c-like_dom"/>
</dbReference>
<dbReference type="SUPFAM" id="SSF46626">
    <property type="entry name" value="Cytochrome c"/>
    <property type="match status" value="2"/>
</dbReference>
<feature type="signal peptide" evidence="7">
    <location>
        <begin position="1"/>
        <end position="22"/>
    </location>
</feature>
<feature type="chain" id="PRO_5047221182" evidence="7">
    <location>
        <begin position="23"/>
        <end position="199"/>
    </location>
</feature>
<evidence type="ECO:0000256" key="4">
    <source>
        <dbReference type="ARBA" id="ARBA00022982"/>
    </source>
</evidence>
<evidence type="ECO:0000313" key="9">
    <source>
        <dbReference type="EMBL" id="MEJ8474800.1"/>
    </source>
</evidence>
<keyword evidence="10" id="KW-1185">Reference proteome</keyword>
<dbReference type="PANTHER" id="PTHR33751">
    <property type="entry name" value="CBB3-TYPE CYTOCHROME C OXIDASE SUBUNIT FIXP"/>
    <property type="match status" value="1"/>
</dbReference>
<reference evidence="9 10" key="1">
    <citation type="submission" date="2024-02" db="EMBL/GenBank/DDBJ databases">
        <title>Roseibium algae sp. nov., isolated from marine alga (Grateloupia sp.), showing potential in myo-inositol conversion.</title>
        <authorList>
            <person name="Wang Y."/>
        </authorList>
    </citation>
    <scope>NUCLEOTIDE SEQUENCE [LARGE SCALE GENOMIC DNA]</scope>
    <source>
        <strain evidence="9 10">H3510</strain>
    </source>
</reference>
<dbReference type="Pfam" id="PF13442">
    <property type="entry name" value="Cytochrome_CBB3"/>
    <property type="match status" value="1"/>
</dbReference>
<dbReference type="Gene3D" id="1.10.760.10">
    <property type="entry name" value="Cytochrome c-like domain"/>
    <property type="match status" value="2"/>
</dbReference>
<accession>A0ABU8TKV9</accession>
<protein>
    <submittedName>
        <fullName evidence="9">C-type cytochrome</fullName>
    </submittedName>
</protein>
<evidence type="ECO:0000256" key="7">
    <source>
        <dbReference type="SAM" id="SignalP"/>
    </source>
</evidence>
<keyword evidence="7" id="KW-0732">Signal</keyword>
<keyword evidence="5 6" id="KW-0408">Iron</keyword>
<evidence type="ECO:0000256" key="6">
    <source>
        <dbReference type="PROSITE-ProRule" id="PRU00433"/>
    </source>
</evidence>
<gene>
    <name evidence="9" type="ORF">V6575_11950</name>
</gene>
<keyword evidence="1" id="KW-0813">Transport</keyword>
<evidence type="ECO:0000256" key="2">
    <source>
        <dbReference type="ARBA" id="ARBA00022617"/>
    </source>
</evidence>
<evidence type="ECO:0000313" key="10">
    <source>
        <dbReference type="Proteomes" id="UP001385499"/>
    </source>
</evidence>
<keyword evidence="3 6" id="KW-0479">Metal-binding</keyword>
<dbReference type="PANTHER" id="PTHR33751:SF9">
    <property type="entry name" value="CYTOCHROME C4"/>
    <property type="match status" value="1"/>
</dbReference>
<feature type="domain" description="Cytochrome c" evidence="8">
    <location>
        <begin position="111"/>
        <end position="192"/>
    </location>
</feature>
<keyword evidence="4" id="KW-0249">Electron transport</keyword>
<dbReference type="PROSITE" id="PS51007">
    <property type="entry name" value="CYTC"/>
    <property type="match status" value="2"/>
</dbReference>
<evidence type="ECO:0000256" key="3">
    <source>
        <dbReference type="ARBA" id="ARBA00022723"/>
    </source>
</evidence>
<keyword evidence="2 6" id="KW-0349">Heme</keyword>
<evidence type="ECO:0000256" key="1">
    <source>
        <dbReference type="ARBA" id="ARBA00022448"/>
    </source>
</evidence>
<evidence type="ECO:0000256" key="5">
    <source>
        <dbReference type="ARBA" id="ARBA00023004"/>
    </source>
</evidence>
<sequence length="199" mass="21003">MLRALFLGLGGVFLAQAVFVSAAVAEVPLGDPAAGRKAAGMCRTCHGIDGFAKIPIAPHIGGEPAPYLVHQLIAFRNGTRTHEMMSVVAKSLTDQAIVDLAAWYASQKAVASLPAGVSEDAAPEACAACHGAEGLSQMEDVPNLAGETTMYIDTQLKAFRNGKRSHEIMSEISAELSSDQIRSLAEWYAAVNLEIKPPE</sequence>
<dbReference type="RefSeq" id="WP_340274569.1">
    <property type="nucleotide sequence ID" value="NZ_JBAKIA010000006.1"/>
</dbReference>
<comment type="caution">
    <text evidence="9">The sequence shown here is derived from an EMBL/GenBank/DDBJ whole genome shotgun (WGS) entry which is preliminary data.</text>
</comment>